<gene>
    <name evidence="2" type="ORF">P3F81_12185</name>
</gene>
<evidence type="ECO:0000256" key="1">
    <source>
        <dbReference type="SAM" id="Phobius"/>
    </source>
</evidence>
<keyword evidence="1" id="KW-1133">Transmembrane helix</keyword>
<dbReference type="EMBL" id="CP120678">
    <property type="protein sequence ID" value="WIW70627.1"/>
    <property type="molecule type" value="Genomic_DNA"/>
</dbReference>
<protein>
    <submittedName>
        <fullName evidence="2">Uncharacterized protein</fullName>
    </submittedName>
</protein>
<feature type="transmembrane region" description="Helical" evidence="1">
    <location>
        <begin position="44"/>
        <end position="64"/>
    </location>
</feature>
<evidence type="ECO:0000313" key="2">
    <source>
        <dbReference type="EMBL" id="WIW70627.1"/>
    </source>
</evidence>
<accession>A0A9Y2AIS2</accession>
<dbReference type="RefSeq" id="WP_309320469.1">
    <property type="nucleotide sequence ID" value="NZ_CP120678.1"/>
</dbReference>
<organism evidence="2 3">
    <name type="scientific">Selenobaculum gibii</name>
    <dbReference type="NCBI Taxonomy" id="3054208"/>
    <lineage>
        <taxon>Bacteria</taxon>
        <taxon>Bacillati</taxon>
        <taxon>Bacillota</taxon>
        <taxon>Negativicutes</taxon>
        <taxon>Selenomonadales</taxon>
        <taxon>Selenomonadaceae</taxon>
        <taxon>Selenobaculum</taxon>
    </lineage>
</organism>
<dbReference type="Proteomes" id="UP001243623">
    <property type="component" value="Chromosome"/>
</dbReference>
<keyword evidence="1" id="KW-0472">Membrane</keyword>
<dbReference type="KEGG" id="sgbi:P3F81_12185"/>
<name>A0A9Y2AIS2_9FIRM</name>
<proteinExistence type="predicted"/>
<dbReference type="AlphaFoldDB" id="A0A9Y2AIS2"/>
<keyword evidence="1" id="KW-0812">Transmembrane</keyword>
<feature type="transmembrane region" description="Helical" evidence="1">
    <location>
        <begin position="21"/>
        <end position="38"/>
    </location>
</feature>
<keyword evidence="3" id="KW-1185">Reference proteome</keyword>
<reference evidence="2" key="1">
    <citation type="submission" date="2023-03" db="EMBL/GenBank/DDBJ databases">
        <title>Selenobaculum gbiensis gen. nov. sp. nov., a new bacterium isolated from the gut microbiota of IBD patient.</title>
        <authorList>
            <person name="Yeo S."/>
            <person name="Park H."/>
            <person name="Huh C.S."/>
        </authorList>
    </citation>
    <scope>NUCLEOTIDE SEQUENCE</scope>
    <source>
        <strain evidence="2">ICN-92133</strain>
    </source>
</reference>
<evidence type="ECO:0000313" key="3">
    <source>
        <dbReference type="Proteomes" id="UP001243623"/>
    </source>
</evidence>
<sequence length="83" mass="9249">MKEFFKDCLYGYDGKASLVNTISFCSFITFAIVSMYLACLNIDWGGYSIFASFTITCATVGKVGDKYLNGNKIQSEQSERRGI</sequence>